<feature type="domain" description="YCII-related" evidence="2">
    <location>
        <begin position="1"/>
        <end position="81"/>
    </location>
</feature>
<dbReference type="Proteomes" id="UP000282435">
    <property type="component" value="Chromosome"/>
</dbReference>
<organism evidence="3 4">
    <name type="scientific">Eikenella corrodens</name>
    <dbReference type="NCBI Taxonomy" id="539"/>
    <lineage>
        <taxon>Bacteria</taxon>
        <taxon>Pseudomonadati</taxon>
        <taxon>Pseudomonadota</taxon>
        <taxon>Betaproteobacteria</taxon>
        <taxon>Neisseriales</taxon>
        <taxon>Neisseriaceae</taxon>
        <taxon>Eikenella</taxon>
    </lineage>
</organism>
<protein>
    <submittedName>
        <fullName evidence="3">GTP cyclohydrolase</fullName>
    </submittedName>
</protein>
<dbReference type="SUPFAM" id="SSF54909">
    <property type="entry name" value="Dimeric alpha+beta barrel"/>
    <property type="match status" value="1"/>
</dbReference>
<dbReference type="PANTHER" id="PTHR37828:SF1">
    <property type="entry name" value="YCII-RELATED DOMAIN-CONTAINING PROTEIN"/>
    <property type="match status" value="1"/>
</dbReference>
<evidence type="ECO:0000256" key="1">
    <source>
        <dbReference type="ARBA" id="ARBA00007689"/>
    </source>
</evidence>
<dbReference type="InterPro" id="IPR011008">
    <property type="entry name" value="Dimeric_a/b-barrel"/>
</dbReference>
<comment type="similarity">
    <text evidence="1">Belongs to the YciI family.</text>
</comment>
<reference evidence="3 4" key="1">
    <citation type="submission" date="2018-12" db="EMBL/GenBank/DDBJ databases">
        <title>Genome sequencing of Eikenella corrodens KCOM 3110 (= JS217).</title>
        <authorList>
            <person name="Koo J.-K."/>
            <person name="Park S.-N."/>
            <person name="Lim Y.K."/>
        </authorList>
    </citation>
    <scope>NUCLEOTIDE SEQUENCE [LARGE SCALE GENOMIC DNA]</scope>
    <source>
        <strain evidence="3 4">KCOM 3110</strain>
    </source>
</reference>
<dbReference type="OrthoDB" id="9814407at2"/>
<gene>
    <name evidence="3" type="ORF">ELB75_04375</name>
</gene>
<keyword evidence="3" id="KW-0378">Hydrolase</keyword>
<evidence type="ECO:0000259" key="2">
    <source>
        <dbReference type="Pfam" id="PF03795"/>
    </source>
</evidence>
<dbReference type="Pfam" id="PF03795">
    <property type="entry name" value="YCII"/>
    <property type="match status" value="1"/>
</dbReference>
<evidence type="ECO:0000313" key="4">
    <source>
        <dbReference type="Proteomes" id="UP000282435"/>
    </source>
</evidence>
<dbReference type="PANTHER" id="PTHR37828">
    <property type="entry name" value="GSR2449 PROTEIN"/>
    <property type="match status" value="1"/>
</dbReference>
<sequence>MFIVSLNYIKPLSEIEAYLPAHIDYLDRHYAAGTFLLSGRKEPRTGGVIIVRADSRAQVEAVIAEDPFYQAKLAEYQITQFIPTKTAADLDAYRETL</sequence>
<dbReference type="RefSeq" id="WP_126982875.1">
    <property type="nucleotide sequence ID" value="NZ_CP034670.1"/>
</dbReference>
<name>A0A3S9SIF2_EIKCO</name>
<dbReference type="GO" id="GO:0016787">
    <property type="term" value="F:hydrolase activity"/>
    <property type="evidence" value="ECO:0007669"/>
    <property type="project" value="UniProtKB-KW"/>
</dbReference>
<dbReference type="EMBL" id="CP034670">
    <property type="protein sequence ID" value="AZR59325.1"/>
    <property type="molecule type" value="Genomic_DNA"/>
</dbReference>
<dbReference type="AlphaFoldDB" id="A0A3S9SIF2"/>
<evidence type="ECO:0000313" key="3">
    <source>
        <dbReference type="EMBL" id="AZR59325.1"/>
    </source>
</evidence>
<proteinExistence type="inferred from homology"/>
<accession>A0A3S9SIF2</accession>
<dbReference type="InterPro" id="IPR005545">
    <property type="entry name" value="YCII"/>
</dbReference>
<dbReference type="Gene3D" id="3.30.70.1060">
    <property type="entry name" value="Dimeric alpha+beta barrel"/>
    <property type="match status" value="1"/>
</dbReference>